<dbReference type="GO" id="GO:0016491">
    <property type="term" value="F:oxidoreductase activity"/>
    <property type="evidence" value="ECO:0007669"/>
    <property type="project" value="UniProtKB-KW"/>
</dbReference>
<dbReference type="EMBL" id="KV878973">
    <property type="protein sequence ID" value="OJK02080.1"/>
    <property type="molecule type" value="Genomic_DNA"/>
</dbReference>
<organism evidence="4 5">
    <name type="scientific">Aspergillus aculeatus (strain ATCC 16872 / CBS 172.66 / WB 5094)</name>
    <dbReference type="NCBI Taxonomy" id="690307"/>
    <lineage>
        <taxon>Eukaryota</taxon>
        <taxon>Fungi</taxon>
        <taxon>Dikarya</taxon>
        <taxon>Ascomycota</taxon>
        <taxon>Pezizomycotina</taxon>
        <taxon>Eurotiomycetes</taxon>
        <taxon>Eurotiomycetidae</taxon>
        <taxon>Eurotiales</taxon>
        <taxon>Aspergillaceae</taxon>
        <taxon>Aspergillus</taxon>
        <taxon>Aspergillus subgen. Circumdati</taxon>
    </lineage>
</organism>
<keyword evidence="2" id="KW-0560">Oxidoreductase</keyword>
<reference evidence="5" key="1">
    <citation type="journal article" date="2017" name="Genome Biol.">
        <title>Comparative genomics reveals high biological diversity and specific adaptations in the industrially and medically important fungal genus Aspergillus.</title>
        <authorList>
            <person name="de Vries R.P."/>
            <person name="Riley R."/>
            <person name="Wiebenga A."/>
            <person name="Aguilar-Osorio G."/>
            <person name="Amillis S."/>
            <person name="Uchima C.A."/>
            <person name="Anderluh G."/>
            <person name="Asadollahi M."/>
            <person name="Askin M."/>
            <person name="Barry K."/>
            <person name="Battaglia E."/>
            <person name="Bayram O."/>
            <person name="Benocci T."/>
            <person name="Braus-Stromeyer S.A."/>
            <person name="Caldana C."/>
            <person name="Canovas D."/>
            <person name="Cerqueira G.C."/>
            <person name="Chen F."/>
            <person name="Chen W."/>
            <person name="Choi C."/>
            <person name="Clum A."/>
            <person name="Dos Santos R.A."/>
            <person name="Damasio A.R."/>
            <person name="Diallinas G."/>
            <person name="Emri T."/>
            <person name="Fekete E."/>
            <person name="Flipphi M."/>
            <person name="Freyberg S."/>
            <person name="Gallo A."/>
            <person name="Gournas C."/>
            <person name="Habgood R."/>
            <person name="Hainaut M."/>
            <person name="Harispe M.L."/>
            <person name="Henrissat B."/>
            <person name="Hilden K.S."/>
            <person name="Hope R."/>
            <person name="Hossain A."/>
            <person name="Karabika E."/>
            <person name="Karaffa L."/>
            <person name="Karanyi Z."/>
            <person name="Krasevec N."/>
            <person name="Kuo A."/>
            <person name="Kusch H."/>
            <person name="LaButti K."/>
            <person name="Lagendijk E.L."/>
            <person name="Lapidus A."/>
            <person name="Levasseur A."/>
            <person name="Lindquist E."/>
            <person name="Lipzen A."/>
            <person name="Logrieco A.F."/>
            <person name="MacCabe A."/>
            <person name="Maekelae M.R."/>
            <person name="Malavazi I."/>
            <person name="Melin P."/>
            <person name="Meyer V."/>
            <person name="Mielnichuk N."/>
            <person name="Miskei M."/>
            <person name="Molnar A.P."/>
            <person name="Mule G."/>
            <person name="Ngan C.Y."/>
            <person name="Orejas M."/>
            <person name="Orosz E."/>
            <person name="Ouedraogo J.P."/>
            <person name="Overkamp K.M."/>
            <person name="Park H.-S."/>
            <person name="Perrone G."/>
            <person name="Piumi F."/>
            <person name="Punt P.J."/>
            <person name="Ram A.F."/>
            <person name="Ramon A."/>
            <person name="Rauscher S."/>
            <person name="Record E."/>
            <person name="Riano-Pachon D.M."/>
            <person name="Robert V."/>
            <person name="Roehrig J."/>
            <person name="Ruller R."/>
            <person name="Salamov A."/>
            <person name="Salih N.S."/>
            <person name="Samson R.A."/>
            <person name="Sandor E."/>
            <person name="Sanguinetti M."/>
            <person name="Schuetze T."/>
            <person name="Sepcic K."/>
            <person name="Shelest E."/>
            <person name="Sherlock G."/>
            <person name="Sophianopoulou V."/>
            <person name="Squina F.M."/>
            <person name="Sun H."/>
            <person name="Susca A."/>
            <person name="Todd R.B."/>
            <person name="Tsang A."/>
            <person name="Unkles S.E."/>
            <person name="van de Wiele N."/>
            <person name="van Rossen-Uffink D."/>
            <person name="Oliveira J.V."/>
            <person name="Vesth T.C."/>
            <person name="Visser J."/>
            <person name="Yu J.-H."/>
            <person name="Zhou M."/>
            <person name="Andersen M.R."/>
            <person name="Archer D.B."/>
            <person name="Baker S.E."/>
            <person name="Benoit I."/>
            <person name="Brakhage A.A."/>
            <person name="Braus G.H."/>
            <person name="Fischer R."/>
            <person name="Frisvad J.C."/>
            <person name="Goldman G.H."/>
            <person name="Houbraken J."/>
            <person name="Oakley B."/>
            <person name="Pocsi I."/>
            <person name="Scazzocchio C."/>
            <person name="Seiboth B."/>
            <person name="vanKuyk P.A."/>
            <person name="Wortman J."/>
            <person name="Dyer P.S."/>
            <person name="Grigoriev I.V."/>
        </authorList>
    </citation>
    <scope>NUCLEOTIDE SEQUENCE [LARGE SCALE GENOMIC DNA]</scope>
    <source>
        <strain evidence="5">ATCC 16872 / CBS 172.66 / WB 5094</strain>
    </source>
</reference>
<sequence>MPALLSFHGHLSPNVFQTYGNYQSEIYSQGVTSGVTPAVTMDPRQLDKQDFAEACRKIGVPYTLSTVSSSSTETGEGQCRRQEMVLYWPMKDDIIISSLTRAKDNGFGVLIITLYTWSLAWRSADLDNVYIPLIKGIGNEIEFTDPAFHNIMGASRPWSSQIFSGTPHTWDQLNSLGKNWDGPLLLKGNQHVDGAKLAVEAGCGDIVVANHGDSIRQVDVAIGSLEVLPEVVDVVGDKLIVLFDSKIRTSADVIKALRLGAKQFLNGRPVIYGLSINGKKKVIRGLLADVWQNMGLTGIRSVTECYRDRFRKVVYPGNRHATI</sequence>
<dbReference type="Gene3D" id="3.20.20.70">
    <property type="entry name" value="Aldolase class I"/>
    <property type="match status" value="1"/>
</dbReference>
<dbReference type="RefSeq" id="XP_020058419.1">
    <property type="nucleotide sequence ID" value="XM_020198167.1"/>
</dbReference>
<evidence type="ECO:0000256" key="2">
    <source>
        <dbReference type="ARBA" id="ARBA00023002"/>
    </source>
</evidence>
<dbReference type="PANTHER" id="PTHR10578:SF86">
    <property type="entry name" value="DEPENDENT DEHYDROGENASE, PUTATIVE (AFU_ORTHOLOGUE AFUA_6G02720)-RELATED"/>
    <property type="match status" value="1"/>
</dbReference>
<dbReference type="OMA" id="LETGCEG"/>
<feature type="domain" description="FMN hydroxy acid dehydrogenase" evidence="3">
    <location>
        <begin position="1"/>
        <end position="315"/>
    </location>
</feature>
<name>A0A1L9X0R2_ASPA1</name>
<dbReference type="InterPro" id="IPR037396">
    <property type="entry name" value="FMN_HAD"/>
</dbReference>
<evidence type="ECO:0000313" key="5">
    <source>
        <dbReference type="Proteomes" id="UP000184546"/>
    </source>
</evidence>
<keyword evidence="5" id="KW-1185">Reference proteome</keyword>
<gene>
    <name evidence="4" type="ORF">ASPACDRAFT_1879516</name>
</gene>
<dbReference type="InterPro" id="IPR000262">
    <property type="entry name" value="FMN-dep_DH"/>
</dbReference>
<dbReference type="AlphaFoldDB" id="A0A1L9X0R2"/>
<dbReference type="GeneID" id="30971981"/>
<protein>
    <recommendedName>
        <fullName evidence="3">FMN hydroxy acid dehydrogenase domain-containing protein</fullName>
    </recommendedName>
</protein>
<dbReference type="PROSITE" id="PS51349">
    <property type="entry name" value="FMN_HYDROXY_ACID_DH_2"/>
    <property type="match status" value="1"/>
</dbReference>
<evidence type="ECO:0000313" key="4">
    <source>
        <dbReference type="EMBL" id="OJK02080.1"/>
    </source>
</evidence>
<evidence type="ECO:0000256" key="1">
    <source>
        <dbReference type="ARBA" id="ARBA00001917"/>
    </source>
</evidence>
<dbReference type="SUPFAM" id="SSF51395">
    <property type="entry name" value="FMN-linked oxidoreductases"/>
    <property type="match status" value="1"/>
</dbReference>
<comment type="cofactor">
    <cofactor evidence="1">
        <name>FMN</name>
        <dbReference type="ChEBI" id="CHEBI:58210"/>
    </cofactor>
</comment>
<dbReference type="InterPro" id="IPR013785">
    <property type="entry name" value="Aldolase_TIM"/>
</dbReference>
<dbReference type="Pfam" id="PF01070">
    <property type="entry name" value="FMN_dh"/>
    <property type="match status" value="1"/>
</dbReference>
<evidence type="ECO:0000259" key="3">
    <source>
        <dbReference type="PROSITE" id="PS51349"/>
    </source>
</evidence>
<accession>A0A1L9X0R2</accession>
<dbReference type="PANTHER" id="PTHR10578">
    <property type="entry name" value="S -2-HYDROXY-ACID OXIDASE-RELATED"/>
    <property type="match status" value="1"/>
</dbReference>
<dbReference type="VEuPathDB" id="FungiDB:ASPACDRAFT_1879516"/>
<dbReference type="STRING" id="690307.A0A1L9X0R2"/>
<proteinExistence type="predicted"/>
<dbReference type="OrthoDB" id="25826at2759"/>
<dbReference type="Proteomes" id="UP000184546">
    <property type="component" value="Unassembled WGS sequence"/>
</dbReference>